<protein>
    <submittedName>
        <fullName evidence="2">Uncharacterized protein</fullName>
    </submittedName>
</protein>
<feature type="region of interest" description="Disordered" evidence="1">
    <location>
        <begin position="242"/>
        <end position="325"/>
    </location>
</feature>
<feature type="compositionally biased region" description="Polar residues" evidence="1">
    <location>
        <begin position="249"/>
        <end position="269"/>
    </location>
</feature>
<keyword evidence="3" id="KW-1185">Reference proteome</keyword>
<dbReference type="Proteomes" id="UP000801492">
    <property type="component" value="Unassembled WGS sequence"/>
</dbReference>
<feature type="compositionally biased region" description="Low complexity" evidence="1">
    <location>
        <begin position="300"/>
        <end position="313"/>
    </location>
</feature>
<name>A0A8K0GE54_IGNLU</name>
<gene>
    <name evidence="2" type="ORF">ILUMI_10491</name>
</gene>
<sequence length="325" mass="36913">MNNVTAMQTQQHSVCDTVITSIVGNPQQPLPYSPYTNTPPQIPLNYTNVYYNGSQNPQVIQAQKRLVPGGVAFSFEPIYQNPNNNYPNYVPQEHGIPSHSNPPSHNQSAYYYNQQLIQQQIALKQIEKEALELMLIQEHLNKSMGKLKFHHHGQTSTTDLFGGDSRIPKSKGMPDFNNLMAVLNDLKRELKEMEAVDFSYDCPSALYSEVSTAKKLMLTKSPDHVEKEQRKKEILLPEEIIEHADSQVEPEQTQNTSKPKADKNVQSNKKVCFKGFQSRPKKRKPRKSKKKRSRRRSSHSESSTVSSQNSSSDSSEDSDSYRSSE</sequence>
<evidence type="ECO:0000313" key="2">
    <source>
        <dbReference type="EMBL" id="KAF2895711.1"/>
    </source>
</evidence>
<dbReference type="OrthoDB" id="6778461at2759"/>
<feature type="compositionally biased region" description="Basic residues" evidence="1">
    <location>
        <begin position="279"/>
        <end position="297"/>
    </location>
</feature>
<accession>A0A8K0GE54</accession>
<reference evidence="2" key="1">
    <citation type="submission" date="2019-08" db="EMBL/GenBank/DDBJ databases">
        <title>The genome of the North American firefly Photinus pyralis.</title>
        <authorList>
            <consortium name="Photinus pyralis genome working group"/>
            <person name="Fallon T.R."/>
            <person name="Sander Lower S.E."/>
            <person name="Weng J.-K."/>
        </authorList>
    </citation>
    <scope>NUCLEOTIDE SEQUENCE</scope>
    <source>
        <strain evidence="2">TRF0915ILg1</strain>
        <tissue evidence="2">Whole body</tissue>
    </source>
</reference>
<evidence type="ECO:0000256" key="1">
    <source>
        <dbReference type="SAM" id="MobiDB-lite"/>
    </source>
</evidence>
<dbReference type="AlphaFoldDB" id="A0A8K0GE54"/>
<dbReference type="EMBL" id="VTPC01005723">
    <property type="protein sequence ID" value="KAF2895711.1"/>
    <property type="molecule type" value="Genomic_DNA"/>
</dbReference>
<comment type="caution">
    <text evidence="2">The sequence shown here is derived from an EMBL/GenBank/DDBJ whole genome shotgun (WGS) entry which is preliminary data.</text>
</comment>
<proteinExistence type="predicted"/>
<evidence type="ECO:0000313" key="3">
    <source>
        <dbReference type="Proteomes" id="UP000801492"/>
    </source>
</evidence>
<organism evidence="2 3">
    <name type="scientific">Ignelater luminosus</name>
    <name type="common">Cucubano</name>
    <name type="synonym">Pyrophorus luminosus</name>
    <dbReference type="NCBI Taxonomy" id="2038154"/>
    <lineage>
        <taxon>Eukaryota</taxon>
        <taxon>Metazoa</taxon>
        <taxon>Ecdysozoa</taxon>
        <taxon>Arthropoda</taxon>
        <taxon>Hexapoda</taxon>
        <taxon>Insecta</taxon>
        <taxon>Pterygota</taxon>
        <taxon>Neoptera</taxon>
        <taxon>Endopterygota</taxon>
        <taxon>Coleoptera</taxon>
        <taxon>Polyphaga</taxon>
        <taxon>Elateriformia</taxon>
        <taxon>Elateroidea</taxon>
        <taxon>Elateridae</taxon>
        <taxon>Agrypninae</taxon>
        <taxon>Pyrophorini</taxon>
        <taxon>Ignelater</taxon>
    </lineage>
</organism>